<evidence type="ECO:0000256" key="1">
    <source>
        <dbReference type="ARBA" id="ARBA00022679"/>
    </source>
</evidence>
<organism evidence="6 7">
    <name type="scientific">Geotalea uraniireducens</name>
    <dbReference type="NCBI Taxonomy" id="351604"/>
    <lineage>
        <taxon>Bacteria</taxon>
        <taxon>Pseudomonadati</taxon>
        <taxon>Thermodesulfobacteriota</taxon>
        <taxon>Desulfuromonadia</taxon>
        <taxon>Geobacterales</taxon>
        <taxon>Geobacteraceae</taxon>
        <taxon>Geotalea</taxon>
    </lineage>
</organism>
<dbReference type="PANTHER" id="PTHR12358">
    <property type="entry name" value="SPHINGOSINE KINASE"/>
    <property type="match status" value="1"/>
</dbReference>
<dbReference type="InterPro" id="IPR016064">
    <property type="entry name" value="NAD/diacylglycerol_kinase_sf"/>
</dbReference>
<evidence type="ECO:0000313" key="7">
    <source>
        <dbReference type="Proteomes" id="UP001317705"/>
    </source>
</evidence>
<dbReference type="PROSITE" id="PS50146">
    <property type="entry name" value="DAGK"/>
    <property type="match status" value="1"/>
</dbReference>
<dbReference type="PANTHER" id="PTHR12358:SF106">
    <property type="entry name" value="LIPID KINASE YEGS"/>
    <property type="match status" value="1"/>
</dbReference>
<dbReference type="Gene3D" id="2.60.200.40">
    <property type="match status" value="1"/>
</dbReference>
<sequence>MSRHCSLIINPVSGSYSARRAERIVAALRRGGLEPEILLTTGPDDAAAFAAAVCAREEEPLLVASGGDGTVNGVLNGMTPGKGTIAVLPLGTANVLALELGLRSVDDAVARIVRGESRPLTVGLLEGFGLRRYFSLMVGSGFDAQVVEGVRGEEKRRFGKGAYFLAAFRTLAAWDGQLLEVATAGASHQCHSVVICNAARYGGRPVLAPGASVFADGFQVVCIRGARRRNYLQLAWDVLRGNGPAGTNVSVFAADAVTIGGNKPVQADGDFICYGPVTVRSVPDFARIIA</sequence>
<evidence type="ECO:0000313" key="6">
    <source>
        <dbReference type="EMBL" id="BDV42254.1"/>
    </source>
</evidence>
<evidence type="ECO:0000256" key="4">
    <source>
        <dbReference type="ARBA" id="ARBA00022840"/>
    </source>
</evidence>
<name>A0ABM8EJ23_9BACT</name>
<dbReference type="InterPro" id="IPR045540">
    <property type="entry name" value="YegS/DAGK_C"/>
</dbReference>
<dbReference type="RefSeq" id="WP_282002582.1">
    <property type="nucleotide sequence ID" value="NZ_AP027151.1"/>
</dbReference>
<dbReference type="EMBL" id="AP027151">
    <property type="protein sequence ID" value="BDV42254.1"/>
    <property type="molecule type" value="Genomic_DNA"/>
</dbReference>
<accession>A0ABM8EJ23</accession>
<reference evidence="6 7" key="1">
    <citation type="submission" date="2022-12" db="EMBL/GenBank/DDBJ databases">
        <title>Polyphasic characterization of Geotalea uranireducens NIT-SL11 newly isolated from a complex of sewage sludge and microbially reduced graphene oxide.</title>
        <authorList>
            <person name="Xie L."/>
            <person name="Yoshida N."/>
            <person name="Meng L."/>
        </authorList>
    </citation>
    <scope>NUCLEOTIDE SEQUENCE [LARGE SCALE GENOMIC DNA]</scope>
    <source>
        <strain evidence="6 7">NIT-SL11</strain>
    </source>
</reference>
<evidence type="ECO:0000259" key="5">
    <source>
        <dbReference type="PROSITE" id="PS50146"/>
    </source>
</evidence>
<dbReference type="GO" id="GO:0016301">
    <property type="term" value="F:kinase activity"/>
    <property type="evidence" value="ECO:0007669"/>
    <property type="project" value="UniProtKB-KW"/>
</dbReference>
<dbReference type="Gene3D" id="3.40.50.10330">
    <property type="entry name" value="Probable inorganic polyphosphate/atp-NAD kinase, domain 1"/>
    <property type="match status" value="1"/>
</dbReference>
<protein>
    <submittedName>
        <fullName evidence="6">Diacylglycerol kinase</fullName>
    </submittedName>
</protein>
<keyword evidence="1" id="KW-0808">Transferase</keyword>
<dbReference type="Pfam" id="PF19279">
    <property type="entry name" value="YegS_C"/>
    <property type="match status" value="1"/>
</dbReference>
<evidence type="ECO:0000256" key="3">
    <source>
        <dbReference type="ARBA" id="ARBA00022777"/>
    </source>
</evidence>
<proteinExistence type="predicted"/>
<gene>
    <name evidence="6" type="ORF">GURASL_11770</name>
</gene>
<keyword evidence="7" id="KW-1185">Reference proteome</keyword>
<keyword evidence="2" id="KW-0547">Nucleotide-binding</keyword>
<dbReference type="InterPro" id="IPR050187">
    <property type="entry name" value="Lipid_Phosphate_FormReg"/>
</dbReference>
<feature type="domain" description="DAGKc" evidence="5">
    <location>
        <begin position="1"/>
        <end position="129"/>
    </location>
</feature>
<keyword evidence="3 6" id="KW-0418">Kinase</keyword>
<dbReference type="Pfam" id="PF00781">
    <property type="entry name" value="DAGK_cat"/>
    <property type="match status" value="1"/>
</dbReference>
<dbReference type="Proteomes" id="UP001317705">
    <property type="component" value="Chromosome"/>
</dbReference>
<evidence type="ECO:0000256" key="2">
    <source>
        <dbReference type="ARBA" id="ARBA00022741"/>
    </source>
</evidence>
<keyword evidence="4" id="KW-0067">ATP-binding</keyword>
<dbReference type="SUPFAM" id="SSF111331">
    <property type="entry name" value="NAD kinase/diacylglycerol kinase-like"/>
    <property type="match status" value="1"/>
</dbReference>
<dbReference type="SMART" id="SM00046">
    <property type="entry name" value="DAGKc"/>
    <property type="match status" value="1"/>
</dbReference>
<dbReference type="InterPro" id="IPR017438">
    <property type="entry name" value="ATP-NAD_kinase_N"/>
</dbReference>
<dbReference type="InterPro" id="IPR001206">
    <property type="entry name" value="Diacylglycerol_kinase_cat_dom"/>
</dbReference>